<dbReference type="InterPro" id="IPR019919">
    <property type="entry name" value="Lucif-like_OxRdtase_MSMEG_2256"/>
</dbReference>
<dbReference type="InterPro" id="IPR050564">
    <property type="entry name" value="F420-G6PD/mer"/>
</dbReference>
<evidence type="ECO:0000313" key="2">
    <source>
        <dbReference type="EMBL" id="EAW32167.1"/>
    </source>
</evidence>
<keyword evidence="3" id="KW-1185">Reference proteome</keyword>
<accession>A0Y7R3</accession>
<dbReference type="InterPro" id="IPR011251">
    <property type="entry name" value="Luciferase-like_dom"/>
</dbReference>
<dbReference type="InterPro" id="IPR036661">
    <property type="entry name" value="Luciferase-like_sf"/>
</dbReference>
<name>A0Y7R3_9GAMM</name>
<evidence type="ECO:0000313" key="3">
    <source>
        <dbReference type="Proteomes" id="UP000004931"/>
    </source>
</evidence>
<gene>
    <name evidence="2" type="ORF">GP2143_12966</name>
</gene>
<evidence type="ECO:0000259" key="1">
    <source>
        <dbReference type="Pfam" id="PF00296"/>
    </source>
</evidence>
<proteinExistence type="predicted"/>
<comment type="caution">
    <text evidence="2">The sequence shown here is derived from an EMBL/GenBank/DDBJ whole genome shotgun (WGS) entry which is preliminary data.</text>
</comment>
<dbReference type="GO" id="GO:0016705">
    <property type="term" value="F:oxidoreductase activity, acting on paired donors, with incorporation or reduction of molecular oxygen"/>
    <property type="evidence" value="ECO:0007669"/>
    <property type="project" value="InterPro"/>
</dbReference>
<dbReference type="OrthoDB" id="7332380at2"/>
<dbReference type="EMBL" id="AAVT01000001">
    <property type="protein sequence ID" value="EAW32167.1"/>
    <property type="molecule type" value="Genomic_DNA"/>
</dbReference>
<dbReference type="STRING" id="247633.GP2143_12966"/>
<reference evidence="2 3" key="1">
    <citation type="journal article" date="2010" name="J. Bacteriol.">
        <title>Genome sequence of the oligotrophic marine Gammaproteobacterium HTCC2143, isolated from the Oregon Coast.</title>
        <authorList>
            <person name="Oh H.M."/>
            <person name="Kang I."/>
            <person name="Ferriera S."/>
            <person name="Giovannoni S.J."/>
            <person name="Cho J.C."/>
        </authorList>
    </citation>
    <scope>NUCLEOTIDE SEQUENCE [LARGE SCALE GENOMIC DNA]</scope>
    <source>
        <strain evidence="2 3">HTCC2143</strain>
    </source>
</reference>
<dbReference type="CDD" id="cd01097">
    <property type="entry name" value="Tetrahydromethanopterin_reductase"/>
    <property type="match status" value="1"/>
</dbReference>
<dbReference type="Proteomes" id="UP000004931">
    <property type="component" value="Unassembled WGS sequence"/>
</dbReference>
<dbReference type="Gene3D" id="3.20.20.30">
    <property type="entry name" value="Luciferase-like domain"/>
    <property type="match status" value="1"/>
</dbReference>
<dbReference type="Pfam" id="PF00296">
    <property type="entry name" value="Bac_luciferase"/>
    <property type="match status" value="1"/>
</dbReference>
<feature type="domain" description="Luciferase-like" evidence="1">
    <location>
        <begin position="9"/>
        <end position="306"/>
    </location>
</feature>
<dbReference type="SUPFAM" id="SSF51679">
    <property type="entry name" value="Bacterial luciferase-like"/>
    <property type="match status" value="1"/>
</dbReference>
<dbReference type="PANTHER" id="PTHR43244">
    <property type="match status" value="1"/>
</dbReference>
<organism evidence="2 3">
    <name type="scientific">marine gamma proteobacterium HTCC2143</name>
    <dbReference type="NCBI Taxonomy" id="247633"/>
    <lineage>
        <taxon>Bacteria</taxon>
        <taxon>Pseudomonadati</taxon>
        <taxon>Pseudomonadota</taxon>
        <taxon>Gammaproteobacteria</taxon>
        <taxon>Cellvibrionales</taxon>
        <taxon>Spongiibacteraceae</taxon>
        <taxon>BD1-7 clade</taxon>
    </lineage>
</organism>
<dbReference type="eggNOG" id="COG2141">
    <property type="taxonomic scope" value="Bacteria"/>
</dbReference>
<dbReference type="PANTHER" id="PTHR43244:SF2">
    <property type="entry name" value="CONSERVED HYPOTHETICAL ALANINE AND PROLINE-RICH PROTEIN"/>
    <property type="match status" value="1"/>
</dbReference>
<sequence>MKIDSGLPPDLAKVADKIRELEDIGYDGASCAEMNHDPFMPLAIAAEHSEKIEIKTGIAVAFARSPMILANLSHDLNAYSKGRFTLGLGSQIKPHISKRFSMPWGKPGPQMRELILAMRAIWANWYEGKPLEFVGEYYKHTLMTPAFTPENIEYGAPRVNLAAVGPMMTQVCGEVADGMIIHPFSNERYIRNVTLPAIAKGLEKSGRSRADIEIAYTPFIISGETEEQFEAARLAARQRISFYGSTPAYKGVLEQHNWGDLQLELNTLSKQGRWDVMATLISDDMLEVFGIVATPDKLVSEILDRYGDIIDRTSAEFGFVSDIDQRKEMIEQLRTS</sequence>
<dbReference type="AlphaFoldDB" id="A0Y7R3"/>
<protein>
    <submittedName>
        <fullName evidence="2">PROBABLE OXIDOREDUCTASE</fullName>
    </submittedName>
</protein>
<dbReference type="NCBIfam" id="TIGR03617">
    <property type="entry name" value="F420_MSMEG_2256"/>
    <property type="match status" value="1"/>
</dbReference>